<evidence type="ECO:0000256" key="2">
    <source>
        <dbReference type="ARBA" id="ARBA00022448"/>
    </source>
</evidence>
<evidence type="ECO:0000256" key="1">
    <source>
        <dbReference type="ARBA" id="ARBA00009477"/>
    </source>
</evidence>
<dbReference type="InterPro" id="IPR051909">
    <property type="entry name" value="MFP_Cation_Efflux"/>
</dbReference>
<proteinExistence type="inferred from homology"/>
<gene>
    <name evidence="6" type="ORF">IAC35_05785</name>
</gene>
<comment type="similarity">
    <text evidence="1">Belongs to the membrane fusion protein (MFP) (TC 8.A.1) family.</text>
</comment>
<feature type="region of interest" description="Disordered" evidence="3">
    <location>
        <begin position="24"/>
        <end position="45"/>
    </location>
</feature>
<reference evidence="6" key="1">
    <citation type="submission" date="2020-10" db="EMBL/GenBank/DDBJ databases">
        <authorList>
            <person name="Gilroy R."/>
        </authorList>
    </citation>
    <scope>NUCLEOTIDE SEQUENCE</scope>
    <source>
        <strain evidence="6">ChiHecec2B26-709</strain>
    </source>
</reference>
<dbReference type="Gene3D" id="2.40.50.100">
    <property type="match status" value="1"/>
</dbReference>
<organism evidence="6 7">
    <name type="scientific">Candidatus Cryptobacteroides merdipullorum</name>
    <dbReference type="NCBI Taxonomy" id="2840771"/>
    <lineage>
        <taxon>Bacteria</taxon>
        <taxon>Pseudomonadati</taxon>
        <taxon>Bacteroidota</taxon>
        <taxon>Bacteroidia</taxon>
        <taxon>Bacteroidales</taxon>
        <taxon>Candidatus Cryptobacteroides</taxon>
    </lineage>
</organism>
<keyword evidence="2" id="KW-0813">Transport</keyword>
<evidence type="ECO:0000256" key="3">
    <source>
        <dbReference type="SAM" id="MobiDB-lite"/>
    </source>
</evidence>
<evidence type="ECO:0000256" key="4">
    <source>
        <dbReference type="SAM" id="SignalP"/>
    </source>
</evidence>
<dbReference type="GO" id="GO:0022857">
    <property type="term" value="F:transmembrane transporter activity"/>
    <property type="evidence" value="ECO:0007669"/>
    <property type="project" value="InterPro"/>
</dbReference>
<dbReference type="InterPro" id="IPR058649">
    <property type="entry name" value="CzcB_C"/>
</dbReference>
<reference evidence="6" key="2">
    <citation type="journal article" date="2021" name="PeerJ">
        <title>Extensive microbial diversity within the chicken gut microbiome revealed by metagenomics and culture.</title>
        <authorList>
            <person name="Gilroy R."/>
            <person name="Ravi A."/>
            <person name="Getino M."/>
            <person name="Pursley I."/>
            <person name="Horton D.L."/>
            <person name="Alikhan N.F."/>
            <person name="Baker D."/>
            <person name="Gharbi K."/>
            <person name="Hall N."/>
            <person name="Watson M."/>
            <person name="Adriaenssens E.M."/>
            <person name="Foster-Nyarko E."/>
            <person name="Jarju S."/>
            <person name="Secka A."/>
            <person name="Antonio M."/>
            <person name="Oren A."/>
            <person name="Chaudhuri R.R."/>
            <person name="La Ragione R."/>
            <person name="Hildebrand F."/>
            <person name="Pallen M.J."/>
        </authorList>
    </citation>
    <scope>NUCLEOTIDE SEQUENCE</scope>
    <source>
        <strain evidence="6">ChiHecec2B26-709</strain>
    </source>
</reference>
<comment type="caution">
    <text evidence="6">The sequence shown here is derived from an EMBL/GenBank/DDBJ whole genome shotgun (WGS) entry which is preliminary data.</text>
</comment>
<dbReference type="GO" id="GO:0030313">
    <property type="term" value="C:cell envelope"/>
    <property type="evidence" value="ECO:0007669"/>
    <property type="project" value="TreeGrafter"/>
</dbReference>
<feature type="chain" id="PRO_5039645358" evidence="4">
    <location>
        <begin position="18"/>
        <end position="386"/>
    </location>
</feature>
<dbReference type="NCBIfam" id="TIGR01730">
    <property type="entry name" value="RND_mfp"/>
    <property type="match status" value="1"/>
</dbReference>
<dbReference type="AlphaFoldDB" id="A0A9D1KHX2"/>
<dbReference type="SUPFAM" id="SSF111369">
    <property type="entry name" value="HlyD-like secretion proteins"/>
    <property type="match status" value="1"/>
</dbReference>
<dbReference type="GO" id="GO:0060003">
    <property type="term" value="P:copper ion export"/>
    <property type="evidence" value="ECO:0007669"/>
    <property type="project" value="TreeGrafter"/>
</dbReference>
<dbReference type="PANTHER" id="PTHR30097">
    <property type="entry name" value="CATION EFFLUX SYSTEM PROTEIN CUSB"/>
    <property type="match status" value="1"/>
</dbReference>
<feature type="signal peptide" evidence="4">
    <location>
        <begin position="1"/>
        <end position="17"/>
    </location>
</feature>
<dbReference type="GO" id="GO:0015679">
    <property type="term" value="P:plasma membrane copper ion transport"/>
    <property type="evidence" value="ECO:0007669"/>
    <property type="project" value="TreeGrafter"/>
</dbReference>
<dbReference type="Gene3D" id="2.40.420.20">
    <property type="match status" value="1"/>
</dbReference>
<dbReference type="Proteomes" id="UP000886881">
    <property type="component" value="Unassembled WGS sequence"/>
</dbReference>
<dbReference type="Pfam" id="PF25975">
    <property type="entry name" value="CzcB_C"/>
    <property type="match status" value="1"/>
</dbReference>
<feature type="compositionally biased region" description="Basic and acidic residues" evidence="3">
    <location>
        <begin position="24"/>
        <end position="44"/>
    </location>
</feature>
<dbReference type="Gene3D" id="1.10.287.470">
    <property type="entry name" value="Helix hairpin bin"/>
    <property type="match status" value="1"/>
</dbReference>
<feature type="domain" description="CzcB-like C-terminal circularly permuted SH3-like" evidence="5">
    <location>
        <begin position="311"/>
        <end position="371"/>
    </location>
</feature>
<dbReference type="PANTHER" id="PTHR30097:SF4">
    <property type="entry name" value="SLR6042 PROTEIN"/>
    <property type="match status" value="1"/>
</dbReference>
<accession>A0A9D1KHX2</accession>
<protein>
    <submittedName>
        <fullName evidence="6">Efflux RND transporter periplasmic adaptor subunit</fullName>
    </submittedName>
</protein>
<dbReference type="PROSITE" id="PS51257">
    <property type="entry name" value="PROKAR_LIPOPROTEIN"/>
    <property type="match status" value="1"/>
</dbReference>
<evidence type="ECO:0000313" key="6">
    <source>
        <dbReference type="EMBL" id="HIT47348.1"/>
    </source>
</evidence>
<evidence type="ECO:0000259" key="5">
    <source>
        <dbReference type="Pfam" id="PF25975"/>
    </source>
</evidence>
<evidence type="ECO:0000313" key="7">
    <source>
        <dbReference type="Proteomes" id="UP000886881"/>
    </source>
</evidence>
<sequence length="386" mass="40766">MKKKYMILAVMSILAVAACQNRTDEHDHDHEAEAAAETHGHEGAAAHGEIVLSPERAREAGVVVETVNPGKFSAAIRTSGILSPAGDGAATISSRTAGILTWNGGTPAPGRRVSDGEVLARVSAGGMGEGDAVTRAAIAYEAARTEYERAKALREDKIISQREFTTIEADYKTALNAYQGSTADGAGDGVAVSSPLAGYITDVLKAEGDYVNAGEAIAAVADDNRLRLVADLPEKYASLRNSISGANFRMHYDDETMSLSGDDGRPVSVGRSVSAGSAYIPVTFEFSGRGGLMPGSYVEVWLLTEERDGVISVPETALTEEQGEYFVYVRLDEECYRKVPVTVGGRNGIAFEILSGLKGGEDVVVEGAYQVRLSSASVIPGHTHNH</sequence>
<dbReference type="GO" id="GO:0016020">
    <property type="term" value="C:membrane"/>
    <property type="evidence" value="ECO:0007669"/>
    <property type="project" value="InterPro"/>
</dbReference>
<keyword evidence="4" id="KW-0732">Signal</keyword>
<name>A0A9D1KHX2_9BACT</name>
<dbReference type="EMBL" id="DVLC01000108">
    <property type="protein sequence ID" value="HIT47348.1"/>
    <property type="molecule type" value="Genomic_DNA"/>
</dbReference>
<dbReference type="InterPro" id="IPR006143">
    <property type="entry name" value="RND_pump_MFP"/>
</dbReference>